<accession>A0A1G9NUA5</accession>
<keyword evidence="8" id="KW-1185">Reference proteome</keyword>
<dbReference type="InterPro" id="IPR044957">
    <property type="entry name" value="Ribosomal_bL32_bact"/>
</dbReference>
<evidence type="ECO:0000256" key="2">
    <source>
        <dbReference type="ARBA" id="ARBA00022980"/>
    </source>
</evidence>
<dbReference type="HAMAP" id="MF_00340">
    <property type="entry name" value="Ribosomal_bL32"/>
    <property type="match status" value="1"/>
</dbReference>
<dbReference type="Proteomes" id="UP000199476">
    <property type="component" value="Unassembled WGS sequence"/>
</dbReference>
<evidence type="ECO:0000313" key="7">
    <source>
        <dbReference type="EMBL" id="SDL89575.1"/>
    </source>
</evidence>
<dbReference type="SUPFAM" id="SSF57829">
    <property type="entry name" value="Zn-binding ribosomal proteins"/>
    <property type="match status" value="1"/>
</dbReference>
<organism evidence="7 8">
    <name type="scientific">Halarsenatibacter silvermanii</name>
    <dbReference type="NCBI Taxonomy" id="321763"/>
    <lineage>
        <taxon>Bacteria</taxon>
        <taxon>Bacillati</taxon>
        <taxon>Bacillota</taxon>
        <taxon>Clostridia</taxon>
        <taxon>Halanaerobiales</taxon>
        <taxon>Halarsenatibacteraceae</taxon>
        <taxon>Halarsenatibacter</taxon>
    </lineage>
</organism>
<feature type="region of interest" description="Disordered" evidence="6">
    <location>
        <begin position="1"/>
        <end position="24"/>
    </location>
</feature>
<evidence type="ECO:0000256" key="4">
    <source>
        <dbReference type="ARBA" id="ARBA00035178"/>
    </source>
</evidence>
<dbReference type="STRING" id="321763.SAMN04488692_11120"/>
<evidence type="ECO:0000256" key="5">
    <source>
        <dbReference type="HAMAP-Rule" id="MF_00340"/>
    </source>
</evidence>
<keyword evidence="3 5" id="KW-0687">Ribonucleoprotein</keyword>
<dbReference type="InterPro" id="IPR011332">
    <property type="entry name" value="Ribosomal_zn-bd"/>
</dbReference>
<name>A0A1G9NUA5_9FIRM</name>
<dbReference type="EMBL" id="FNGO01000011">
    <property type="protein sequence ID" value="SDL89575.1"/>
    <property type="molecule type" value="Genomic_DNA"/>
</dbReference>
<dbReference type="NCBIfam" id="TIGR01031">
    <property type="entry name" value="rpmF_bact"/>
    <property type="match status" value="1"/>
</dbReference>
<dbReference type="PANTHER" id="PTHR35534">
    <property type="entry name" value="50S RIBOSOMAL PROTEIN L32"/>
    <property type="match status" value="1"/>
</dbReference>
<evidence type="ECO:0000256" key="6">
    <source>
        <dbReference type="SAM" id="MobiDB-lite"/>
    </source>
</evidence>
<dbReference type="OrthoDB" id="9812874at2"/>
<comment type="similarity">
    <text evidence="1 5">Belongs to the bacterial ribosomal protein bL32 family.</text>
</comment>
<dbReference type="GO" id="GO:0006412">
    <property type="term" value="P:translation"/>
    <property type="evidence" value="ECO:0007669"/>
    <property type="project" value="UniProtKB-UniRule"/>
</dbReference>
<dbReference type="Pfam" id="PF01783">
    <property type="entry name" value="Ribosomal_L32p"/>
    <property type="match status" value="1"/>
</dbReference>
<evidence type="ECO:0000313" key="8">
    <source>
        <dbReference type="Proteomes" id="UP000199476"/>
    </source>
</evidence>
<dbReference type="GO" id="GO:0003735">
    <property type="term" value="F:structural constituent of ribosome"/>
    <property type="evidence" value="ECO:0007669"/>
    <property type="project" value="InterPro"/>
</dbReference>
<dbReference type="RefSeq" id="WP_089760191.1">
    <property type="nucleotide sequence ID" value="NZ_FNGO01000011.1"/>
</dbReference>
<protein>
    <recommendedName>
        <fullName evidence="4 5">Large ribosomal subunit protein bL32</fullName>
    </recommendedName>
</protein>
<gene>
    <name evidence="5" type="primary">rpmF</name>
    <name evidence="7" type="ORF">SAMN04488692_11120</name>
</gene>
<proteinExistence type="inferred from homology"/>
<dbReference type="InterPro" id="IPR002677">
    <property type="entry name" value="Ribosomal_bL32"/>
</dbReference>
<sequence length="60" mass="6958">MAVPKRRTSKTRKRKRRTHKKIKPKNLNNCDNCGELVMPHRVCVSCGYYKGEKVAEVKGE</sequence>
<keyword evidence="2 5" id="KW-0689">Ribosomal protein</keyword>
<reference evidence="7 8" key="1">
    <citation type="submission" date="2016-10" db="EMBL/GenBank/DDBJ databases">
        <authorList>
            <person name="de Groot N.N."/>
        </authorList>
    </citation>
    <scope>NUCLEOTIDE SEQUENCE [LARGE SCALE GENOMIC DNA]</scope>
    <source>
        <strain evidence="7 8">SLAS-1</strain>
    </source>
</reference>
<dbReference type="PANTHER" id="PTHR35534:SF1">
    <property type="entry name" value="LARGE RIBOSOMAL SUBUNIT PROTEIN BL32"/>
    <property type="match status" value="1"/>
</dbReference>
<dbReference type="GO" id="GO:0015934">
    <property type="term" value="C:large ribosomal subunit"/>
    <property type="evidence" value="ECO:0007669"/>
    <property type="project" value="InterPro"/>
</dbReference>
<dbReference type="AlphaFoldDB" id="A0A1G9NUA5"/>
<evidence type="ECO:0000256" key="3">
    <source>
        <dbReference type="ARBA" id="ARBA00023274"/>
    </source>
</evidence>
<evidence type="ECO:0000256" key="1">
    <source>
        <dbReference type="ARBA" id="ARBA00008560"/>
    </source>
</evidence>